<accession>A0A8T0RCS3</accession>
<dbReference type="EMBL" id="CM029047">
    <property type="protein sequence ID" value="KAG2583651.1"/>
    <property type="molecule type" value="Genomic_DNA"/>
</dbReference>
<feature type="region of interest" description="Disordered" evidence="1">
    <location>
        <begin position="1"/>
        <end position="22"/>
    </location>
</feature>
<organism evidence="2 3">
    <name type="scientific">Panicum virgatum</name>
    <name type="common">Blackwell switchgrass</name>
    <dbReference type="NCBI Taxonomy" id="38727"/>
    <lineage>
        <taxon>Eukaryota</taxon>
        <taxon>Viridiplantae</taxon>
        <taxon>Streptophyta</taxon>
        <taxon>Embryophyta</taxon>
        <taxon>Tracheophyta</taxon>
        <taxon>Spermatophyta</taxon>
        <taxon>Magnoliopsida</taxon>
        <taxon>Liliopsida</taxon>
        <taxon>Poales</taxon>
        <taxon>Poaceae</taxon>
        <taxon>PACMAD clade</taxon>
        <taxon>Panicoideae</taxon>
        <taxon>Panicodae</taxon>
        <taxon>Paniceae</taxon>
        <taxon>Panicinae</taxon>
        <taxon>Panicum</taxon>
        <taxon>Panicum sect. Hiantes</taxon>
    </lineage>
</organism>
<sequence length="146" mass="15830">MQPSLPPNLSSSHGWRTRGGDGETAAGQRLLLARMGKRGGGGGGSAAAASPGGAGERVCAGKQISHSTLSQPQSVLTIIYSLQVRLFCLSEISIRVWPVSITYRSSHFRFFTNMMLFRPVVNLYGIFICSYKREKDLPELGMKVVI</sequence>
<gene>
    <name evidence="2" type="ORF">PVAP13_6KG231212</name>
</gene>
<evidence type="ECO:0000256" key="1">
    <source>
        <dbReference type="SAM" id="MobiDB-lite"/>
    </source>
</evidence>
<keyword evidence="3" id="KW-1185">Reference proteome</keyword>
<evidence type="ECO:0000313" key="3">
    <source>
        <dbReference type="Proteomes" id="UP000823388"/>
    </source>
</evidence>
<reference evidence="2" key="1">
    <citation type="submission" date="2020-05" db="EMBL/GenBank/DDBJ databases">
        <title>WGS assembly of Panicum virgatum.</title>
        <authorList>
            <person name="Lovell J.T."/>
            <person name="Jenkins J."/>
            <person name="Shu S."/>
            <person name="Juenger T.E."/>
            <person name="Schmutz J."/>
        </authorList>
    </citation>
    <scope>NUCLEOTIDE SEQUENCE</scope>
    <source>
        <strain evidence="2">AP13</strain>
    </source>
</reference>
<proteinExistence type="predicted"/>
<dbReference type="Proteomes" id="UP000823388">
    <property type="component" value="Chromosome 6K"/>
</dbReference>
<dbReference type="AlphaFoldDB" id="A0A8T0RCS3"/>
<comment type="caution">
    <text evidence="2">The sequence shown here is derived from an EMBL/GenBank/DDBJ whole genome shotgun (WGS) entry which is preliminary data.</text>
</comment>
<protein>
    <submittedName>
        <fullName evidence="2">Uncharacterized protein</fullName>
    </submittedName>
</protein>
<evidence type="ECO:0000313" key="2">
    <source>
        <dbReference type="EMBL" id="KAG2583651.1"/>
    </source>
</evidence>
<feature type="region of interest" description="Disordered" evidence="1">
    <location>
        <begin position="37"/>
        <end position="58"/>
    </location>
</feature>
<name>A0A8T0RCS3_PANVG</name>